<gene>
    <name evidence="1" type="ORF">E2562_039546</name>
</gene>
<dbReference type="EMBL" id="SPHZ02000002">
    <property type="protein sequence ID" value="KAF0931037.1"/>
    <property type="molecule type" value="Genomic_DNA"/>
</dbReference>
<organism evidence="1 2">
    <name type="scientific">Oryza meyeriana var. granulata</name>
    <dbReference type="NCBI Taxonomy" id="110450"/>
    <lineage>
        <taxon>Eukaryota</taxon>
        <taxon>Viridiplantae</taxon>
        <taxon>Streptophyta</taxon>
        <taxon>Embryophyta</taxon>
        <taxon>Tracheophyta</taxon>
        <taxon>Spermatophyta</taxon>
        <taxon>Magnoliopsida</taxon>
        <taxon>Liliopsida</taxon>
        <taxon>Poales</taxon>
        <taxon>Poaceae</taxon>
        <taxon>BOP clade</taxon>
        <taxon>Oryzoideae</taxon>
        <taxon>Oryzeae</taxon>
        <taxon>Oryzinae</taxon>
        <taxon>Oryza</taxon>
        <taxon>Oryza meyeriana</taxon>
    </lineage>
</organism>
<reference evidence="1 2" key="1">
    <citation type="submission" date="2019-11" db="EMBL/GenBank/DDBJ databases">
        <title>Whole genome sequence of Oryza granulata.</title>
        <authorList>
            <person name="Li W."/>
        </authorList>
    </citation>
    <scope>NUCLEOTIDE SEQUENCE [LARGE SCALE GENOMIC DNA]</scope>
    <source>
        <strain evidence="2">cv. Menghai</strain>
        <tissue evidence="1">Leaf</tissue>
    </source>
</reference>
<proteinExistence type="predicted"/>
<evidence type="ECO:0000313" key="2">
    <source>
        <dbReference type="Proteomes" id="UP000479710"/>
    </source>
</evidence>
<comment type="caution">
    <text evidence="1">The sequence shown here is derived from an EMBL/GenBank/DDBJ whole genome shotgun (WGS) entry which is preliminary data.</text>
</comment>
<dbReference type="OrthoDB" id="10596951at2759"/>
<evidence type="ECO:0000313" key="1">
    <source>
        <dbReference type="EMBL" id="KAF0931037.1"/>
    </source>
</evidence>
<dbReference type="Proteomes" id="UP000479710">
    <property type="component" value="Unassembled WGS sequence"/>
</dbReference>
<dbReference type="AlphaFoldDB" id="A0A6G1F2B5"/>
<name>A0A6G1F2B5_9ORYZ</name>
<protein>
    <submittedName>
        <fullName evidence="1">Uncharacterized protein</fullName>
    </submittedName>
</protein>
<accession>A0A6G1F2B5</accession>
<keyword evidence="2" id="KW-1185">Reference proteome</keyword>
<sequence length="64" mass="7139">MTARWHRICPPSAWLMANSSPQMEHPCTLGLGADSTAASPSARRGFLWLAQWPPSAWKDGNYRL</sequence>